<keyword evidence="2" id="KW-1185">Reference proteome</keyword>
<comment type="caution">
    <text evidence="1">The sequence shown here is derived from an EMBL/GenBank/DDBJ whole genome shotgun (WGS) entry which is preliminary data.</text>
</comment>
<evidence type="ECO:0000313" key="2">
    <source>
        <dbReference type="Proteomes" id="UP001054945"/>
    </source>
</evidence>
<dbReference type="AlphaFoldDB" id="A0AAV4QH50"/>
<protein>
    <submittedName>
        <fullName evidence="1">Uncharacterized protein</fullName>
    </submittedName>
</protein>
<dbReference type="Proteomes" id="UP001054945">
    <property type="component" value="Unassembled WGS sequence"/>
</dbReference>
<dbReference type="EMBL" id="BPLR01006252">
    <property type="protein sequence ID" value="GIY08455.1"/>
    <property type="molecule type" value="Genomic_DNA"/>
</dbReference>
<name>A0AAV4QH50_CAEEX</name>
<reference evidence="1 2" key="1">
    <citation type="submission" date="2021-06" db="EMBL/GenBank/DDBJ databases">
        <title>Caerostris extrusa draft genome.</title>
        <authorList>
            <person name="Kono N."/>
            <person name="Arakawa K."/>
        </authorList>
    </citation>
    <scope>NUCLEOTIDE SEQUENCE [LARGE SCALE GENOMIC DNA]</scope>
</reference>
<accession>A0AAV4QH50</accession>
<sequence length="95" mass="10895">MPYFCSSRFPNATLMLSNNRSNPLVDKCLMVSDTFINPTFPRTARRENIDFWKYFHDGCSTFLVIPEKLKLIISLVDLTIRTVDRSVFCKAAALA</sequence>
<evidence type="ECO:0000313" key="1">
    <source>
        <dbReference type="EMBL" id="GIY08455.1"/>
    </source>
</evidence>
<proteinExistence type="predicted"/>
<organism evidence="1 2">
    <name type="scientific">Caerostris extrusa</name>
    <name type="common">Bark spider</name>
    <name type="synonym">Caerostris bankana</name>
    <dbReference type="NCBI Taxonomy" id="172846"/>
    <lineage>
        <taxon>Eukaryota</taxon>
        <taxon>Metazoa</taxon>
        <taxon>Ecdysozoa</taxon>
        <taxon>Arthropoda</taxon>
        <taxon>Chelicerata</taxon>
        <taxon>Arachnida</taxon>
        <taxon>Araneae</taxon>
        <taxon>Araneomorphae</taxon>
        <taxon>Entelegynae</taxon>
        <taxon>Araneoidea</taxon>
        <taxon>Araneidae</taxon>
        <taxon>Caerostris</taxon>
    </lineage>
</organism>
<gene>
    <name evidence="1" type="ORF">CEXT_255661</name>
</gene>